<dbReference type="EMBL" id="CP001743">
    <property type="protein sequence ID" value="ADD28591.1"/>
    <property type="molecule type" value="Genomic_DNA"/>
</dbReference>
<name>A0A806CUB3_MEIRD</name>
<keyword evidence="2" id="KW-1185">Reference proteome</keyword>
<dbReference type="Proteomes" id="UP000006655">
    <property type="component" value="Chromosome"/>
</dbReference>
<reference evidence="1 2" key="1">
    <citation type="journal article" date="2010" name="Stand. Genomic Sci.">
        <title>Complete genome sequence of Meiothermus ruber type strain (21).</title>
        <authorList>
            <person name="Tindall B.J."/>
            <person name="Sikorski J."/>
            <person name="Lucas S."/>
            <person name="Goltsman E."/>
            <person name="Copeland A."/>
            <person name="Glavina Del Rio T."/>
            <person name="Nolan M."/>
            <person name="Tice H."/>
            <person name="Cheng J.F."/>
            <person name="Han C."/>
            <person name="Pitluck S."/>
            <person name="Liolios K."/>
            <person name="Ivanova N."/>
            <person name="Mavromatis K."/>
            <person name="Ovchinnikova G."/>
            <person name="Pati A."/>
            <person name="Fahnrich R."/>
            <person name="Goodwin L."/>
            <person name="Chen A."/>
            <person name="Palaniappan K."/>
            <person name="Land M."/>
            <person name="Hauser L."/>
            <person name="Chang Y.J."/>
            <person name="Jeffries C.D."/>
            <person name="Rohde M."/>
            <person name="Goker M."/>
            <person name="Woyke T."/>
            <person name="Bristow J."/>
            <person name="Eisen J.A."/>
            <person name="Markowitz V."/>
            <person name="Hugenholtz P."/>
            <person name="Kyrpides N.C."/>
            <person name="Klenk H.P."/>
            <person name="Lapidus A."/>
        </authorList>
    </citation>
    <scope>NUCLEOTIDE SEQUENCE [LARGE SCALE GENOMIC DNA]</scope>
    <source>
        <strain evidence="2">ATCC 35948 / DSM 1279 / VKM B-1258 / 21</strain>
    </source>
</reference>
<organism evidence="1 2">
    <name type="scientific">Meiothermus ruber (strain ATCC 35948 / DSM 1279 / VKM B-1258 / 21)</name>
    <name type="common">Thermus ruber</name>
    <dbReference type="NCBI Taxonomy" id="504728"/>
    <lineage>
        <taxon>Bacteria</taxon>
        <taxon>Thermotogati</taxon>
        <taxon>Deinococcota</taxon>
        <taxon>Deinococci</taxon>
        <taxon>Thermales</taxon>
        <taxon>Thermaceae</taxon>
        <taxon>Meiothermus</taxon>
    </lineage>
</organism>
<dbReference type="KEGG" id="mrb:Mrub_1833"/>
<evidence type="ECO:0000313" key="1">
    <source>
        <dbReference type="EMBL" id="ADD28591.1"/>
    </source>
</evidence>
<accession>A0A806CUB3</accession>
<evidence type="ECO:0000313" key="2">
    <source>
        <dbReference type="Proteomes" id="UP000006655"/>
    </source>
</evidence>
<sequence length="41" mass="4577">MGDFYNSFLYRFRLNPSSLGVIKGEKFKPTKGVGVHSRSGV</sequence>
<proteinExistence type="predicted"/>
<dbReference type="AlphaFoldDB" id="A0A806CUB3"/>
<gene>
    <name evidence="1" type="ordered locus">Mrub_1833</name>
</gene>
<protein>
    <submittedName>
        <fullName evidence="1">Uncharacterized protein</fullName>
    </submittedName>
</protein>